<dbReference type="EMBL" id="ACSE01000001">
    <property type="protein sequence ID" value="EFD89424.1"/>
    <property type="molecule type" value="Genomic_DNA"/>
</dbReference>
<gene>
    <name evidence="1" type="ORF">AWRIB429_0072</name>
</gene>
<dbReference type="GeneID" id="75064919"/>
<sequence length="116" mass="13291">MLIKNMPDVPNGFDVITNSHDGLNFDGITRFFKNGGLFITEQVGATNNYSLSSFLTDNYIPAHPENVMVNVISKLVERGFQILKSNSFYPKIWFYDVGAFVYYAKIISWEFPDFQC</sequence>
<proteinExistence type="predicted"/>
<dbReference type="InterPro" id="IPR052939">
    <property type="entry name" value="23S_rRNA_MeTrnsfrase_RlmA"/>
</dbReference>
<dbReference type="PANTHER" id="PTHR43460">
    <property type="entry name" value="METHYLTRANSFERASE"/>
    <property type="match status" value="1"/>
</dbReference>
<evidence type="ECO:0000313" key="2">
    <source>
        <dbReference type="Proteomes" id="UP000003075"/>
    </source>
</evidence>
<dbReference type="AlphaFoldDB" id="D3L6U2"/>
<organism evidence="1 2">
    <name type="scientific">Oenococcus oeni AWRIB429</name>
    <dbReference type="NCBI Taxonomy" id="655225"/>
    <lineage>
        <taxon>Bacteria</taxon>
        <taxon>Bacillati</taxon>
        <taxon>Bacillota</taxon>
        <taxon>Bacilli</taxon>
        <taxon>Lactobacillales</taxon>
        <taxon>Lactobacillaceae</taxon>
        <taxon>Oenococcus</taxon>
    </lineage>
</organism>
<reference evidence="1 2" key="1">
    <citation type="journal article" date="2010" name="Appl. Microbiol. Biotechnol.">
        <title>Genotypic diversity in Oenococcus oeni by high-density microarray comparative genome hybridization and whole genome sequencing.</title>
        <authorList>
            <person name="Borneman A.R."/>
            <person name="Bartowsky E.J."/>
            <person name="McCarthy J."/>
            <person name="Chambers P.J."/>
        </authorList>
    </citation>
    <scope>NUCLEOTIDE SEQUENCE [LARGE SCALE GENOMIC DNA]</scope>
    <source>
        <strain evidence="1 2">AWRIB429</strain>
    </source>
</reference>
<evidence type="ECO:0008006" key="3">
    <source>
        <dbReference type="Google" id="ProtNLM"/>
    </source>
</evidence>
<evidence type="ECO:0000313" key="1">
    <source>
        <dbReference type="EMBL" id="EFD89424.1"/>
    </source>
</evidence>
<name>D3L6U2_OENOE</name>
<protein>
    <recommendedName>
        <fullName evidence="3">Methyltransferase type 11 domain-containing protein</fullName>
    </recommendedName>
</protein>
<dbReference type="RefSeq" id="WP_002818005.1">
    <property type="nucleotide sequence ID" value="NZ_ACSE01000001.1"/>
</dbReference>
<dbReference type="Proteomes" id="UP000003075">
    <property type="component" value="Unassembled WGS sequence"/>
</dbReference>
<accession>D3L6U2</accession>
<dbReference type="PANTHER" id="PTHR43460:SF1">
    <property type="entry name" value="METHYLTRANSFERASE TYPE 11 DOMAIN-CONTAINING PROTEIN"/>
    <property type="match status" value="1"/>
</dbReference>
<comment type="caution">
    <text evidence="1">The sequence shown here is derived from an EMBL/GenBank/DDBJ whole genome shotgun (WGS) entry which is preliminary data.</text>
</comment>